<dbReference type="Proteomes" id="UP000612893">
    <property type="component" value="Unassembled WGS sequence"/>
</dbReference>
<dbReference type="EMBL" id="JAEKNR010000130">
    <property type="protein sequence ID" value="MBJ7598838.1"/>
    <property type="molecule type" value="Genomic_DNA"/>
</dbReference>
<organism evidence="1 2">
    <name type="scientific">Candidatus Nephthysia bennettiae</name>
    <dbReference type="NCBI Taxonomy" id="3127016"/>
    <lineage>
        <taxon>Bacteria</taxon>
        <taxon>Bacillati</taxon>
        <taxon>Candidatus Dormiibacterota</taxon>
        <taxon>Candidatus Dormibacteria</taxon>
        <taxon>Candidatus Dormibacterales</taxon>
        <taxon>Candidatus Dormibacteraceae</taxon>
        <taxon>Candidatus Nephthysia</taxon>
    </lineage>
</organism>
<evidence type="ECO:0000313" key="2">
    <source>
        <dbReference type="Proteomes" id="UP000612893"/>
    </source>
</evidence>
<protein>
    <submittedName>
        <fullName evidence="1">Uncharacterized protein</fullName>
    </submittedName>
</protein>
<gene>
    <name evidence="1" type="ORF">JF922_12255</name>
</gene>
<proteinExistence type="predicted"/>
<sequence>MRSVAVPIVGIVVAAALDNRWSWGTVASVLVALYCHRLYGRLPAEVVIMRDRSLEDELRPGWAARWHATRRNELDEIRDGRHAG</sequence>
<reference evidence="1" key="1">
    <citation type="submission" date="2020-10" db="EMBL/GenBank/DDBJ databases">
        <title>Ca. Dormibacterota MAGs.</title>
        <authorList>
            <person name="Montgomery K."/>
        </authorList>
    </citation>
    <scope>NUCLEOTIDE SEQUENCE [LARGE SCALE GENOMIC DNA]</scope>
    <source>
        <strain evidence="1">SC8812_S17_10</strain>
    </source>
</reference>
<keyword evidence="2" id="KW-1185">Reference proteome</keyword>
<dbReference type="AlphaFoldDB" id="A0A934KAN6"/>
<evidence type="ECO:0000313" key="1">
    <source>
        <dbReference type="EMBL" id="MBJ7598838.1"/>
    </source>
</evidence>
<comment type="caution">
    <text evidence="1">The sequence shown here is derived from an EMBL/GenBank/DDBJ whole genome shotgun (WGS) entry which is preliminary data.</text>
</comment>
<accession>A0A934KAN6</accession>
<name>A0A934KAN6_9BACT</name>